<proteinExistence type="predicted"/>
<keyword evidence="2" id="KW-1185">Reference proteome</keyword>
<gene>
    <name evidence="1" type="ORF">Nepgr_029771</name>
</gene>
<name>A0AAD3Y3J3_NEPGR</name>
<evidence type="ECO:0000313" key="1">
    <source>
        <dbReference type="EMBL" id="GMH27928.1"/>
    </source>
</evidence>
<organism evidence="1 2">
    <name type="scientific">Nepenthes gracilis</name>
    <name type="common">Slender pitcher plant</name>
    <dbReference type="NCBI Taxonomy" id="150966"/>
    <lineage>
        <taxon>Eukaryota</taxon>
        <taxon>Viridiplantae</taxon>
        <taxon>Streptophyta</taxon>
        <taxon>Embryophyta</taxon>
        <taxon>Tracheophyta</taxon>
        <taxon>Spermatophyta</taxon>
        <taxon>Magnoliopsida</taxon>
        <taxon>eudicotyledons</taxon>
        <taxon>Gunneridae</taxon>
        <taxon>Pentapetalae</taxon>
        <taxon>Caryophyllales</taxon>
        <taxon>Nepenthaceae</taxon>
        <taxon>Nepenthes</taxon>
    </lineage>
</organism>
<comment type="caution">
    <text evidence="1">The sequence shown here is derived from an EMBL/GenBank/DDBJ whole genome shotgun (WGS) entry which is preliminary data.</text>
</comment>
<dbReference type="Proteomes" id="UP001279734">
    <property type="component" value="Unassembled WGS sequence"/>
</dbReference>
<protein>
    <submittedName>
        <fullName evidence="1">Uncharacterized protein</fullName>
    </submittedName>
</protein>
<reference evidence="1" key="1">
    <citation type="submission" date="2023-05" db="EMBL/GenBank/DDBJ databases">
        <title>Nepenthes gracilis genome sequencing.</title>
        <authorList>
            <person name="Fukushima K."/>
        </authorList>
    </citation>
    <scope>NUCLEOTIDE SEQUENCE</scope>
    <source>
        <strain evidence="1">SING2019-196</strain>
    </source>
</reference>
<accession>A0AAD3Y3J3</accession>
<evidence type="ECO:0000313" key="2">
    <source>
        <dbReference type="Proteomes" id="UP001279734"/>
    </source>
</evidence>
<dbReference type="AlphaFoldDB" id="A0AAD3Y3J3"/>
<sequence length="130" mass="14013">MEFHDEDLHVKMEDRFEELMGLGRGENLNGLEAEEVMSASGSGDGGGGVDWEVWLGRVSEEHTDLLVASDPSHLFTDFPPLPHFPCMSSSSSSSSTPALAKPIAGSSSACSFRFLRTPMCCSEVRCRVGS</sequence>
<dbReference type="EMBL" id="BSYO01000033">
    <property type="protein sequence ID" value="GMH27928.1"/>
    <property type="molecule type" value="Genomic_DNA"/>
</dbReference>